<dbReference type="Pfam" id="PF14004">
    <property type="entry name" value="DUF4227"/>
    <property type="match status" value="1"/>
</dbReference>
<organism evidence="2 3">
    <name type="scientific">Caldalkalibacillus uzonensis</name>
    <dbReference type="NCBI Taxonomy" id="353224"/>
    <lineage>
        <taxon>Bacteria</taxon>
        <taxon>Bacillati</taxon>
        <taxon>Bacillota</taxon>
        <taxon>Bacilli</taxon>
        <taxon>Bacillales</taxon>
        <taxon>Bacillaceae</taxon>
        <taxon>Caldalkalibacillus</taxon>
    </lineage>
</organism>
<dbReference type="InterPro" id="IPR025321">
    <property type="entry name" value="DUF4227"/>
</dbReference>
<keyword evidence="2" id="KW-0645">Protease</keyword>
<evidence type="ECO:0000256" key="1">
    <source>
        <dbReference type="SAM" id="Phobius"/>
    </source>
</evidence>
<evidence type="ECO:0000313" key="2">
    <source>
        <dbReference type="EMBL" id="MDQ0339156.1"/>
    </source>
</evidence>
<dbReference type="Proteomes" id="UP001232445">
    <property type="component" value="Unassembled WGS sequence"/>
</dbReference>
<comment type="caution">
    <text evidence="2">The sequence shown here is derived from an EMBL/GenBank/DDBJ whole genome shotgun (WGS) entry which is preliminary data.</text>
</comment>
<dbReference type="GO" id="GO:0008233">
    <property type="term" value="F:peptidase activity"/>
    <property type="evidence" value="ECO:0007669"/>
    <property type="project" value="UniProtKB-KW"/>
</dbReference>
<name>A0ABU0CRV6_9BACI</name>
<keyword evidence="2" id="KW-0378">Hydrolase</keyword>
<feature type="transmembrane region" description="Helical" evidence="1">
    <location>
        <begin position="12"/>
        <end position="33"/>
    </location>
</feature>
<dbReference type="EMBL" id="JAUSUQ010000006">
    <property type="protein sequence ID" value="MDQ0339156.1"/>
    <property type="molecule type" value="Genomic_DNA"/>
</dbReference>
<gene>
    <name evidence="2" type="ORF">J2S00_001942</name>
</gene>
<dbReference type="RefSeq" id="WP_307338702.1">
    <property type="nucleotide sequence ID" value="NZ_JAUSUQ010000006.1"/>
</dbReference>
<reference evidence="2 3" key="1">
    <citation type="submission" date="2023-07" db="EMBL/GenBank/DDBJ databases">
        <title>Genomic Encyclopedia of Type Strains, Phase IV (KMG-IV): sequencing the most valuable type-strain genomes for metagenomic binning, comparative biology and taxonomic classification.</title>
        <authorList>
            <person name="Goeker M."/>
        </authorList>
    </citation>
    <scope>NUCLEOTIDE SEQUENCE [LARGE SCALE GENOMIC DNA]</scope>
    <source>
        <strain evidence="2 3">DSM 17740</strain>
    </source>
</reference>
<keyword evidence="1" id="KW-0812">Transmembrane</keyword>
<protein>
    <submittedName>
        <fullName evidence="2">Membrane-bound ClpP family serine protease</fullName>
    </submittedName>
</protein>
<keyword evidence="3" id="KW-1185">Reference proteome</keyword>
<accession>A0ABU0CRV6</accession>
<proteinExistence type="predicted"/>
<dbReference type="GO" id="GO:0006508">
    <property type="term" value="P:proteolysis"/>
    <property type="evidence" value="ECO:0007669"/>
    <property type="project" value="UniProtKB-KW"/>
</dbReference>
<keyword evidence="1" id="KW-0472">Membrane</keyword>
<sequence length="79" mass="9538">MRESYMRLVDVIKIMAVFAALTLFFYVIIVWVADALEQHSEEERPKGRAVKVFDPQREESMQSFHDVKQRLMFFYWFGE</sequence>
<keyword evidence="1" id="KW-1133">Transmembrane helix</keyword>
<evidence type="ECO:0000313" key="3">
    <source>
        <dbReference type="Proteomes" id="UP001232445"/>
    </source>
</evidence>